<dbReference type="RefSeq" id="WP_114100645.1">
    <property type="nucleotide sequence ID" value="NZ_JPWF01000001.1"/>
</dbReference>
<sequence length="127" mass="14293">MPQLEIEYSAKLPIADELPKLAVDLHYVVAREADAELESFKTRISPLENVVIADGNDSHAMVHLDIRLLSGRSTQMKFATGEAALAVLRDRLEWLVGDYAVQFTVEVHDLDRANYHKHVTKTRQAVV</sequence>
<dbReference type="InterPro" id="IPR014347">
    <property type="entry name" value="Tautomerase/MIF_sf"/>
</dbReference>
<dbReference type="OrthoDB" id="7203947at2"/>
<evidence type="ECO:0000313" key="1">
    <source>
        <dbReference type="EMBL" id="RCK39870.1"/>
    </source>
</evidence>
<proteinExistence type="predicted"/>
<keyword evidence="1" id="KW-0413">Isomerase</keyword>
<dbReference type="InterPro" id="IPR004220">
    <property type="entry name" value="5-COMe_2-OHmuconate_Isoase"/>
</dbReference>
<reference evidence="1 2" key="1">
    <citation type="submission" date="2014-07" db="EMBL/GenBank/DDBJ databases">
        <title>Draft genome sequence of Thalassospira profundimaris 35.</title>
        <authorList>
            <person name="Lai Q."/>
            <person name="Shao Z."/>
        </authorList>
    </citation>
    <scope>NUCLEOTIDE SEQUENCE [LARGE SCALE GENOMIC DNA]</scope>
    <source>
        <strain evidence="1 2">35</strain>
    </source>
</reference>
<dbReference type="EMBL" id="JPWF01000001">
    <property type="protein sequence ID" value="RCK39870.1"/>
    <property type="molecule type" value="Genomic_DNA"/>
</dbReference>
<dbReference type="GO" id="GO:0008704">
    <property type="term" value="F:5-carboxymethyl-2-hydroxymuconate delta-isomerase activity"/>
    <property type="evidence" value="ECO:0007669"/>
    <property type="project" value="InterPro"/>
</dbReference>
<dbReference type="PANTHER" id="PTHR37950">
    <property type="entry name" value="4-HYDROXYPHENYLACETATE CATABOLISM PROTEIN"/>
    <property type="match status" value="1"/>
</dbReference>
<comment type="caution">
    <text evidence="1">The sequence shown here is derived from an EMBL/GenBank/DDBJ whole genome shotgun (WGS) entry which is preliminary data.</text>
</comment>
<gene>
    <name evidence="1" type="ORF">TH19_02160</name>
</gene>
<dbReference type="PANTHER" id="PTHR37950:SF1">
    <property type="entry name" value="4-HYDROXYPHENYLACETATE CATABOLISM PROTEIN"/>
    <property type="match status" value="1"/>
</dbReference>
<dbReference type="Pfam" id="PF02962">
    <property type="entry name" value="CHMI"/>
    <property type="match status" value="1"/>
</dbReference>
<organism evidence="1 2">
    <name type="scientific">Thalassospira profundimaris</name>
    <dbReference type="NCBI Taxonomy" id="502049"/>
    <lineage>
        <taxon>Bacteria</taxon>
        <taxon>Pseudomonadati</taxon>
        <taxon>Pseudomonadota</taxon>
        <taxon>Alphaproteobacteria</taxon>
        <taxon>Rhodospirillales</taxon>
        <taxon>Thalassospiraceae</taxon>
        <taxon>Thalassospira</taxon>
    </lineage>
</organism>
<accession>A0A367WH87</accession>
<dbReference type="Gene3D" id="3.30.429.10">
    <property type="entry name" value="Macrophage Migration Inhibitory Factor"/>
    <property type="match status" value="1"/>
</dbReference>
<dbReference type="SUPFAM" id="SSF55331">
    <property type="entry name" value="Tautomerase/MIF"/>
    <property type="match status" value="1"/>
</dbReference>
<dbReference type="AlphaFoldDB" id="A0A367WH87"/>
<protein>
    <submittedName>
        <fullName evidence="1">5-carboxymethyl-2-hydroxymuconate isomerase</fullName>
    </submittedName>
</protein>
<evidence type="ECO:0000313" key="2">
    <source>
        <dbReference type="Proteomes" id="UP000253226"/>
    </source>
</evidence>
<dbReference type="Proteomes" id="UP000253226">
    <property type="component" value="Unassembled WGS sequence"/>
</dbReference>
<name>A0A367WH87_9PROT</name>